<dbReference type="InterPro" id="IPR020013">
    <property type="entry name" value="Flagellar_FlgE/F/G"/>
</dbReference>
<dbReference type="InterPro" id="IPR037058">
    <property type="entry name" value="Falgellar_hook_FlgE_sf"/>
</dbReference>
<dbReference type="InterPro" id="IPR053967">
    <property type="entry name" value="LlgE_F_G-like_D1"/>
</dbReference>
<comment type="similarity">
    <text evidence="2 4">Belongs to the flagella basal body rod proteins family.</text>
</comment>
<feature type="domain" description="Flagellar hook protein FlgE/F/G-like D1" evidence="6">
    <location>
        <begin position="88"/>
        <end position="156"/>
    </location>
</feature>
<dbReference type="GO" id="GO:0009425">
    <property type="term" value="C:bacterial-type flagellum basal body"/>
    <property type="evidence" value="ECO:0007669"/>
    <property type="project" value="UniProtKB-SubCell"/>
</dbReference>
<dbReference type="Proteomes" id="UP000589085">
    <property type="component" value="Unassembled WGS sequence"/>
</dbReference>
<comment type="function">
    <text evidence="4">A flexible structure which links the flagellar filament to the drive apparatus in the basal body.</text>
</comment>
<keyword evidence="7" id="KW-0969">Cilium</keyword>
<dbReference type="InterPro" id="IPR010930">
    <property type="entry name" value="Flg_bb/hook_C_dom"/>
</dbReference>
<dbReference type="PANTHER" id="PTHR30435:SF1">
    <property type="entry name" value="FLAGELLAR HOOK PROTEIN FLGE"/>
    <property type="match status" value="1"/>
</dbReference>
<accession>A0A7W4NJ03</accession>
<dbReference type="NCBIfam" id="TIGR03506">
    <property type="entry name" value="FlgEFG_subfam"/>
    <property type="match status" value="2"/>
</dbReference>
<keyword evidence="7" id="KW-0966">Cell projection</keyword>
<evidence type="ECO:0000256" key="1">
    <source>
        <dbReference type="ARBA" id="ARBA00004117"/>
    </source>
</evidence>
<gene>
    <name evidence="7" type="ORF">HLH48_00320</name>
</gene>
<sequence>MSVFNALTTAVSGINAQSTAFTNLSNNISNSQTVGYKATTTAFQDFVASSLASTASSDISDSVSAVTVQHVDNQGTASVSTDQLASSISGSGLFVVSKETGATTSAIPQFSSQDYYTRNGEVYKNNEGYLVNTSGYYLDGYMADPKTGTLGTALTQLNVNNIAFRPTQTTTLTLNATVGTLPASSTNPTSTSQTYTTAPVTTYDANGEPHSVGLNWTQNSVNPYVWTVSAYDASGGGAIAANTSTVTFNTNGSIQSVTSGTGASATTVTASGATASIPITATYGSAVQNITLNLGTIGGTSGTTLAAATGTPTAKQVNPLAAGTTAGTLTMPATILGTTTGTAQTYTTVPFDTSATDTTGADAVSAVWTQAPVTGATTNPVWNLTFVNPYTGASLSDSYQVTFDPATGAAASVSDLTPNPNSPTPVPGGLSALALTVGGTAYTANLSNASLSTASTLSTDTSSLTSDSVATGTYQGIQIESDGSVMAQFDTGTQLVGKIALANFANVDGLNAVDGQAYTVTAASGNARIGTVGANGTGTLAVGYVESSTTDLTSDLSALIVAQEAYSANTKVVTTADQLLQTTIAMKQ</sequence>
<comment type="caution">
    <text evidence="7">The sequence shown here is derived from an EMBL/GenBank/DDBJ whole genome shotgun (WGS) entry which is preliminary data.</text>
</comment>
<organism evidence="7 8">
    <name type="scientific">Gluconacetobacter sacchari</name>
    <dbReference type="NCBI Taxonomy" id="92759"/>
    <lineage>
        <taxon>Bacteria</taxon>
        <taxon>Pseudomonadati</taxon>
        <taxon>Pseudomonadota</taxon>
        <taxon>Alphaproteobacteria</taxon>
        <taxon>Acetobacterales</taxon>
        <taxon>Acetobacteraceae</taxon>
        <taxon>Gluconacetobacter</taxon>
    </lineage>
</organism>
<feature type="domain" description="Flagellar basal-body/hook protein C-terminal" evidence="5">
    <location>
        <begin position="543"/>
        <end position="585"/>
    </location>
</feature>
<evidence type="ECO:0000259" key="5">
    <source>
        <dbReference type="Pfam" id="PF06429"/>
    </source>
</evidence>
<keyword evidence="3 4" id="KW-0975">Bacterial flagellum</keyword>
<evidence type="ECO:0000313" key="8">
    <source>
        <dbReference type="Proteomes" id="UP000589085"/>
    </source>
</evidence>
<evidence type="ECO:0000259" key="6">
    <source>
        <dbReference type="Pfam" id="PF22692"/>
    </source>
</evidence>
<evidence type="ECO:0000313" key="7">
    <source>
        <dbReference type="EMBL" id="MBB2158636.1"/>
    </source>
</evidence>
<dbReference type="Pfam" id="PF22692">
    <property type="entry name" value="LlgE_F_G_D1"/>
    <property type="match status" value="1"/>
</dbReference>
<dbReference type="SUPFAM" id="SSF117143">
    <property type="entry name" value="Flagellar hook protein flgE"/>
    <property type="match status" value="2"/>
</dbReference>
<reference evidence="7 8" key="1">
    <citation type="submission" date="2020-04" db="EMBL/GenBank/DDBJ databases">
        <title>Description of novel Gluconacetobacter.</title>
        <authorList>
            <person name="Sombolestani A."/>
        </authorList>
    </citation>
    <scope>NUCLEOTIDE SEQUENCE [LARGE SCALE GENOMIC DNA]</scope>
    <source>
        <strain evidence="7 8">LMG 19747</strain>
    </source>
</reference>
<dbReference type="Pfam" id="PF06429">
    <property type="entry name" value="Flg_bbr_C"/>
    <property type="match status" value="1"/>
</dbReference>
<dbReference type="GO" id="GO:0005829">
    <property type="term" value="C:cytosol"/>
    <property type="evidence" value="ECO:0007669"/>
    <property type="project" value="TreeGrafter"/>
</dbReference>
<evidence type="ECO:0000256" key="3">
    <source>
        <dbReference type="ARBA" id="ARBA00023143"/>
    </source>
</evidence>
<dbReference type="GO" id="GO:0071978">
    <property type="term" value="P:bacterial-type flagellum-dependent swarming motility"/>
    <property type="evidence" value="ECO:0007669"/>
    <property type="project" value="TreeGrafter"/>
</dbReference>
<dbReference type="InterPro" id="IPR037925">
    <property type="entry name" value="FlgE/F/G-like"/>
</dbReference>
<dbReference type="GO" id="GO:0009424">
    <property type="term" value="C:bacterial-type flagellum hook"/>
    <property type="evidence" value="ECO:0007669"/>
    <property type="project" value="TreeGrafter"/>
</dbReference>
<keyword evidence="7" id="KW-0282">Flagellum</keyword>
<name>A0A7W4NJ03_9PROT</name>
<evidence type="ECO:0000256" key="2">
    <source>
        <dbReference type="ARBA" id="ARBA00009677"/>
    </source>
</evidence>
<dbReference type="Gene3D" id="2.60.98.20">
    <property type="entry name" value="Flagellar hook protein FlgE"/>
    <property type="match status" value="1"/>
</dbReference>
<dbReference type="AlphaFoldDB" id="A0A7W4NJ03"/>
<evidence type="ECO:0000256" key="4">
    <source>
        <dbReference type="RuleBase" id="RU362116"/>
    </source>
</evidence>
<comment type="subcellular location">
    <subcellularLocation>
        <location evidence="1 4">Bacterial flagellum basal body</location>
    </subcellularLocation>
</comment>
<dbReference type="EMBL" id="JABEQJ010000001">
    <property type="protein sequence ID" value="MBB2158636.1"/>
    <property type="molecule type" value="Genomic_DNA"/>
</dbReference>
<proteinExistence type="inferred from homology"/>
<protein>
    <recommendedName>
        <fullName evidence="4">Flagellar hook protein FlgE</fullName>
    </recommendedName>
</protein>
<dbReference type="RefSeq" id="WP_182995509.1">
    <property type="nucleotide sequence ID" value="NZ_JABEQJ010000001.1"/>
</dbReference>
<dbReference type="PANTHER" id="PTHR30435">
    <property type="entry name" value="FLAGELLAR PROTEIN"/>
    <property type="match status" value="1"/>
</dbReference>